<dbReference type="PANTHER" id="PTHR43133:SF63">
    <property type="entry name" value="RNA POLYMERASE SIGMA FACTOR FECI-RELATED"/>
    <property type="match status" value="1"/>
</dbReference>
<dbReference type="SUPFAM" id="SSF88946">
    <property type="entry name" value="Sigma2 domain of RNA polymerase sigma factors"/>
    <property type="match status" value="1"/>
</dbReference>
<dbReference type="SUPFAM" id="SSF88659">
    <property type="entry name" value="Sigma3 and sigma4 domains of RNA polymerase sigma factors"/>
    <property type="match status" value="1"/>
</dbReference>
<dbReference type="InterPro" id="IPR013249">
    <property type="entry name" value="RNA_pol_sigma70_r4_t2"/>
</dbReference>
<sequence length="170" mass="18879">MSVAAPALLQQVHHLYSHHHGWLRAWLRNKLGCSQRAADLAHDIFLRLLTRDEPVAIDQPRAFLTTVAQRVLANHWRREQIERAYLDALAMAPAALSPSPEERAILLETLVEIDRLLAGLPAQVKRAFLLAQLDGMSQADIAAELGISLSTVKRHLVRAGAQCYFGLAPD</sequence>
<evidence type="ECO:0000256" key="3">
    <source>
        <dbReference type="ARBA" id="ARBA00023082"/>
    </source>
</evidence>
<dbReference type="Pfam" id="PF04542">
    <property type="entry name" value="Sigma70_r2"/>
    <property type="match status" value="1"/>
</dbReference>
<dbReference type="InterPro" id="IPR014284">
    <property type="entry name" value="RNA_pol_sigma-70_dom"/>
</dbReference>
<gene>
    <name evidence="7" type="ORF">F0185_07560</name>
</gene>
<keyword evidence="2" id="KW-0805">Transcription regulation</keyword>
<dbReference type="RefSeq" id="WP_167223112.1">
    <property type="nucleotide sequence ID" value="NZ_VUYU01000004.1"/>
</dbReference>
<dbReference type="NCBIfam" id="TIGR02937">
    <property type="entry name" value="sigma70-ECF"/>
    <property type="match status" value="1"/>
</dbReference>
<keyword evidence="3" id="KW-0731">Sigma factor</keyword>
<dbReference type="NCBIfam" id="NF009180">
    <property type="entry name" value="PRK12528.1"/>
    <property type="match status" value="1"/>
</dbReference>
<dbReference type="InterPro" id="IPR036388">
    <property type="entry name" value="WH-like_DNA-bd_sf"/>
</dbReference>
<dbReference type="PANTHER" id="PTHR43133">
    <property type="entry name" value="RNA POLYMERASE ECF-TYPE SIGMA FACTO"/>
    <property type="match status" value="1"/>
</dbReference>
<evidence type="ECO:0000256" key="4">
    <source>
        <dbReference type="ARBA" id="ARBA00023163"/>
    </source>
</evidence>
<proteinExistence type="inferred from homology"/>
<dbReference type="InterPro" id="IPR039425">
    <property type="entry name" value="RNA_pol_sigma-70-like"/>
</dbReference>
<evidence type="ECO:0000256" key="2">
    <source>
        <dbReference type="ARBA" id="ARBA00023015"/>
    </source>
</evidence>
<evidence type="ECO:0000313" key="7">
    <source>
        <dbReference type="EMBL" id="NHZ33447.1"/>
    </source>
</evidence>
<dbReference type="InterPro" id="IPR013324">
    <property type="entry name" value="RNA_pol_sigma_r3/r4-like"/>
</dbReference>
<dbReference type="Gene3D" id="1.10.10.10">
    <property type="entry name" value="Winged helix-like DNA-binding domain superfamily/Winged helix DNA-binding domain"/>
    <property type="match status" value="1"/>
</dbReference>
<name>A0ABX0LGR4_9BURK</name>
<dbReference type="CDD" id="cd06171">
    <property type="entry name" value="Sigma70_r4"/>
    <property type="match status" value="1"/>
</dbReference>
<evidence type="ECO:0000259" key="5">
    <source>
        <dbReference type="Pfam" id="PF04542"/>
    </source>
</evidence>
<evidence type="ECO:0000313" key="8">
    <source>
        <dbReference type="Proteomes" id="UP000785613"/>
    </source>
</evidence>
<keyword evidence="8" id="KW-1185">Reference proteome</keyword>
<keyword evidence="4" id="KW-0804">Transcription</keyword>
<dbReference type="EMBL" id="VUYU01000004">
    <property type="protein sequence ID" value="NHZ33447.1"/>
    <property type="molecule type" value="Genomic_DNA"/>
</dbReference>
<evidence type="ECO:0000256" key="1">
    <source>
        <dbReference type="ARBA" id="ARBA00010641"/>
    </source>
</evidence>
<dbReference type="Proteomes" id="UP000785613">
    <property type="component" value="Unassembled WGS sequence"/>
</dbReference>
<protein>
    <submittedName>
        <fullName evidence="7">Sigma-70 family RNA polymerase sigma factor</fullName>
    </submittedName>
</protein>
<evidence type="ECO:0000259" key="6">
    <source>
        <dbReference type="Pfam" id="PF08281"/>
    </source>
</evidence>
<feature type="domain" description="RNA polymerase sigma factor 70 region 4 type 2" evidence="6">
    <location>
        <begin position="111"/>
        <end position="159"/>
    </location>
</feature>
<comment type="caution">
    <text evidence="7">The sequence shown here is derived from an EMBL/GenBank/DDBJ whole genome shotgun (WGS) entry which is preliminary data.</text>
</comment>
<dbReference type="InterPro" id="IPR013325">
    <property type="entry name" value="RNA_pol_sigma_r2"/>
</dbReference>
<feature type="domain" description="RNA polymerase sigma-70 region 2" evidence="5">
    <location>
        <begin position="15"/>
        <end position="80"/>
    </location>
</feature>
<accession>A0ABX0LGR4</accession>
<comment type="similarity">
    <text evidence="1">Belongs to the sigma-70 factor family. ECF subfamily.</text>
</comment>
<dbReference type="Gene3D" id="1.10.1740.10">
    <property type="match status" value="1"/>
</dbReference>
<dbReference type="Pfam" id="PF08281">
    <property type="entry name" value="Sigma70_r4_2"/>
    <property type="match status" value="1"/>
</dbReference>
<organism evidence="7 8">
    <name type="scientific">Massilia rubra</name>
    <dbReference type="NCBI Taxonomy" id="2607910"/>
    <lineage>
        <taxon>Bacteria</taxon>
        <taxon>Pseudomonadati</taxon>
        <taxon>Pseudomonadota</taxon>
        <taxon>Betaproteobacteria</taxon>
        <taxon>Burkholderiales</taxon>
        <taxon>Oxalobacteraceae</taxon>
        <taxon>Telluria group</taxon>
        <taxon>Massilia</taxon>
    </lineage>
</organism>
<reference evidence="7 8" key="1">
    <citation type="submission" date="2019-09" db="EMBL/GenBank/DDBJ databases">
        <title>Taxonomy of Antarctic Massilia spp.: description of Massilia rubra sp. nov., Massilia aquatica sp. nov., Massilia mucilaginosa sp. nov., Massilia frigida sp. nov. isolated from streams, lakes and regoliths.</title>
        <authorList>
            <person name="Holochova P."/>
            <person name="Sedlacek I."/>
            <person name="Kralova S."/>
            <person name="Maslanova I."/>
            <person name="Busse H.-J."/>
            <person name="Stankova E."/>
            <person name="Vrbovska V."/>
            <person name="Kovarovic V."/>
            <person name="Bartak M."/>
            <person name="Svec P."/>
            <person name="Pantucek R."/>
        </authorList>
    </citation>
    <scope>NUCLEOTIDE SEQUENCE [LARGE SCALE GENOMIC DNA]</scope>
    <source>
        <strain evidence="7 8">CCM 8692</strain>
    </source>
</reference>
<dbReference type="InterPro" id="IPR007627">
    <property type="entry name" value="RNA_pol_sigma70_r2"/>
</dbReference>